<dbReference type="GO" id="GO:0005737">
    <property type="term" value="C:cytoplasm"/>
    <property type="evidence" value="ECO:0007669"/>
    <property type="project" value="TreeGrafter"/>
</dbReference>
<dbReference type="PANTHER" id="PTHR10343">
    <property type="entry name" value="5'-AMP-ACTIVATED PROTEIN KINASE , BETA SUBUNIT"/>
    <property type="match status" value="1"/>
</dbReference>
<dbReference type="AlphaFoldDB" id="A0A4Y7TPE1"/>
<dbReference type="GO" id="GO:0007165">
    <property type="term" value="P:signal transduction"/>
    <property type="evidence" value="ECO:0007669"/>
    <property type="project" value="TreeGrafter"/>
</dbReference>
<dbReference type="EMBL" id="QPFP01000007">
    <property type="protein sequence ID" value="TEB35389.1"/>
    <property type="molecule type" value="Genomic_DNA"/>
</dbReference>
<feature type="domain" description="AMP-activated protein kinase glycogen-binding" evidence="3">
    <location>
        <begin position="9"/>
        <end position="86"/>
    </location>
</feature>
<dbReference type="InterPro" id="IPR013783">
    <property type="entry name" value="Ig-like_fold"/>
</dbReference>
<dbReference type="Gene3D" id="2.60.40.10">
    <property type="entry name" value="Immunoglobulins"/>
    <property type="match status" value="1"/>
</dbReference>
<name>A0A4Y7TPE1_COPMI</name>
<evidence type="ECO:0000256" key="1">
    <source>
        <dbReference type="ARBA" id="ARBA00010926"/>
    </source>
</evidence>
<protein>
    <recommendedName>
        <fullName evidence="3">AMP-activated protein kinase glycogen-binding domain-containing protein</fullName>
    </recommendedName>
</protein>
<proteinExistence type="inferred from homology"/>
<evidence type="ECO:0000256" key="2">
    <source>
        <dbReference type="SAM" id="MobiDB-lite"/>
    </source>
</evidence>
<evidence type="ECO:0000313" key="5">
    <source>
        <dbReference type="Proteomes" id="UP000298030"/>
    </source>
</evidence>
<dbReference type="GO" id="GO:0031588">
    <property type="term" value="C:nucleotide-activated protein kinase complex"/>
    <property type="evidence" value="ECO:0007669"/>
    <property type="project" value="TreeGrafter"/>
</dbReference>
<sequence>MASPSDLYEMRFEWPHRGPNSVVVTGTFDQWSSSLKLSKTETGFVGTVRVPWAEKIKYKFIIDGRWTCQAGQPTETDPGGFVNNVYITPPKPIVTPQSLDEAIRKANGTTAVVEDAAVPAKDPPSPRARSTSPPPTEARRPYPAPVPEPEPVKLHEVEPTPEGVVLAPELPVDEKKQEAAAAIPIDCTAPEHLASKLEELVVTPEEEKEKIVAPETVPLPETPAAKPEEKKREEAAKPTPSALPTPPATPNPKAGGGLALPNRARSGTRSSERSRRFSRVTRIKKRSSRQSNVRDSLLVG</sequence>
<dbReference type="STRING" id="71717.A0A4Y7TPE1"/>
<dbReference type="OrthoDB" id="5873279at2759"/>
<accession>A0A4Y7TPE1</accession>
<dbReference type="PANTHER" id="PTHR10343:SF84">
    <property type="entry name" value="5'-AMP-ACTIVATED PROTEIN KINASE SUBUNIT BETA-1"/>
    <property type="match status" value="1"/>
</dbReference>
<dbReference type="Pfam" id="PF16561">
    <property type="entry name" value="AMPK1_CBM"/>
    <property type="match status" value="1"/>
</dbReference>
<organism evidence="4 5">
    <name type="scientific">Coprinellus micaceus</name>
    <name type="common">Glistening ink-cap mushroom</name>
    <name type="synonym">Coprinus micaceus</name>
    <dbReference type="NCBI Taxonomy" id="71717"/>
    <lineage>
        <taxon>Eukaryota</taxon>
        <taxon>Fungi</taxon>
        <taxon>Dikarya</taxon>
        <taxon>Basidiomycota</taxon>
        <taxon>Agaricomycotina</taxon>
        <taxon>Agaricomycetes</taxon>
        <taxon>Agaricomycetidae</taxon>
        <taxon>Agaricales</taxon>
        <taxon>Agaricineae</taxon>
        <taxon>Psathyrellaceae</taxon>
        <taxon>Coprinellus</taxon>
    </lineage>
</organism>
<evidence type="ECO:0000313" key="4">
    <source>
        <dbReference type="EMBL" id="TEB35389.1"/>
    </source>
</evidence>
<feature type="compositionally biased region" description="Basic and acidic residues" evidence="2">
    <location>
        <begin position="226"/>
        <end position="236"/>
    </location>
</feature>
<reference evidence="4 5" key="1">
    <citation type="journal article" date="2019" name="Nat. Ecol. Evol.">
        <title>Megaphylogeny resolves global patterns of mushroom evolution.</title>
        <authorList>
            <person name="Varga T."/>
            <person name="Krizsan K."/>
            <person name="Foldi C."/>
            <person name="Dima B."/>
            <person name="Sanchez-Garcia M."/>
            <person name="Sanchez-Ramirez S."/>
            <person name="Szollosi G.J."/>
            <person name="Szarkandi J.G."/>
            <person name="Papp V."/>
            <person name="Albert L."/>
            <person name="Andreopoulos W."/>
            <person name="Angelini C."/>
            <person name="Antonin V."/>
            <person name="Barry K.W."/>
            <person name="Bougher N.L."/>
            <person name="Buchanan P."/>
            <person name="Buyck B."/>
            <person name="Bense V."/>
            <person name="Catcheside P."/>
            <person name="Chovatia M."/>
            <person name="Cooper J."/>
            <person name="Damon W."/>
            <person name="Desjardin D."/>
            <person name="Finy P."/>
            <person name="Geml J."/>
            <person name="Haridas S."/>
            <person name="Hughes K."/>
            <person name="Justo A."/>
            <person name="Karasinski D."/>
            <person name="Kautmanova I."/>
            <person name="Kiss B."/>
            <person name="Kocsube S."/>
            <person name="Kotiranta H."/>
            <person name="LaButti K.M."/>
            <person name="Lechner B.E."/>
            <person name="Liimatainen K."/>
            <person name="Lipzen A."/>
            <person name="Lukacs Z."/>
            <person name="Mihaltcheva S."/>
            <person name="Morgado L.N."/>
            <person name="Niskanen T."/>
            <person name="Noordeloos M.E."/>
            <person name="Ohm R.A."/>
            <person name="Ortiz-Santana B."/>
            <person name="Ovrebo C."/>
            <person name="Racz N."/>
            <person name="Riley R."/>
            <person name="Savchenko A."/>
            <person name="Shiryaev A."/>
            <person name="Soop K."/>
            <person name="Spirin V."/>
            <person name="Szebenyi C."/>
            <person name="Tomsovsky M."/>
            <person name="Tulloss R.E."/>
            <person name="Uehling J."/>
            <person name="Grigoriev I.V."/>
            <person name="Vagvolgyi C."/>
            <person name="Papp T."/>
            <person name="Martin F.M."/>
            <person name="Miettinen O."/>
            <person name="Hibbett D.S."/>
            <person name="Nagy L.G."/>
        </authorList>
    </citation>
    <scope>NUCLEOTIDE SEQUENCE [LARGE SCALE GENOMIC DNA]</scope>
    <source>
        <strain evidence="4 5">FP101781</strain>
    </source>
</reference>
<feature type="region of interest" description="Disordered" evidence="2">
    <location>
        <begin position="110"/>
        <end position="159"/>
    </location>
</feature>
<comment type="caution">
    <text evidence="4">The sequence shown here is derived from an EMBL/GenBank/DDBJ whole genome shotgun (WGS) entry which is preliminary data.</text>
</comment>
<dbReference type="InterPro" id="IPR032640">
    <property type="entry name" value="AMPK1_CBM"/>
</dbReference>
<dbReference type="InterPro" id="IPR050827">
    <property type="entry name" value="CRP1_MDG1_kinase"/>
</dbReference>
<feature type="compositionally biased region" description="Basic and acidic residues" evidence="2">
    <location>
        <begin position="203"/>
        <end position="212"/>
    </location>
</feature>
<keyword evidence="5" id="KW-1185">Reference proteome</keyword>
<feature type="compositionally biased region" description="Pro residues" evidence="2">
    <location>
        <begin position="121"/>
        <end position="149"/>
    </location>
</feature>
<dbReference type="InterPro" id="IPR014756">
    <property type="entry name" value="Ig_E-set"/>
</dbReference>
<dbReference type="Proteomes" id="UP000298030">
    <property type="component" value="Unassembled WGS sequence"/>
</dbReference>
<feature type="region of interest" description="Disordered" evidence="2">
    <location>
        <begin position="203"/>
        <end position="300"/>
    </location>
</feature>
<evidence type="ECO:0000259" key="3">
    <source>
        <dbReference type="Pfam" id="PF16561"/>
    </source>
</evidence>
<feature type="compositionally biased region" description="Pro residues" evidence="2">
    <location>
        <begin position="241"/>
        <end position="250"/>
    </location>
</feature>
<dbReference type="SUPFAM" id="SSF81296">
    <property type="entry name" value="E set domains"/>
    <property type="match status" value="1"/>
</dbReference>
<feature type="compositionally biased region" description="Basic residues" evidence="2">
    <location>
        <begin position="276"/>
        <end position="288"/>
    </location>
</feature>
<comment type="similarity">
    <text evidence="1">Belongs to the 5'-AMP-activated protein kinase beta subunit family.</text>
</comment>
<gene>
    <name evidence="4" type="ORF">FA13DRAFT_1339436</name>
</gene>
<dbReference type="GO" id="GO:0005634">
    <property type="term" value="C:nucleus"/>
    <property type="evidence" value="ECO:0007669"/>
    <property type="project" value="TreeGrafter"/>
</dbReference>
<dbReference type="CDD" id="cd02859">
    <property type="entry name" value="E_set_AMPKbeta_like_N"/>
    <property type="match status" value="1"/>
</dbReference>
<dbReference type="GO" id="GO:0019901">
    <property type="term" value="F:protein kinase binding"/>
    <property type="evidence" value="ECO:0007669"/>
    <property type="project" value="TreeGrafter"/>
</dbReference>